<protein>
    <submittedName>
        <fullName evidence="1">16652_t:CDS:1</fullName>
    </submittedName>
</protein>
<dbReference type="Proteomes" id="UP000789396">
    <property type="component" value="Unassembled WGS sequence"/>
</dbReference>
<dbReference type="AlphaFoldDB" id="A0A9N9PER1"/>
<evidence type="ECO:0000313" key="1">
    <source>
        <dbReference type="EMBL" id="CAG8814248.1"/>
    </source>
</evidence>
<name>A0A9N9PER1_9GLOM</name>
<sequence length="64" mass="7747">KVKIDKVAFIKPKFTTTVNRKIKRARSNETCDKKYLKRIYTEYESRVSEIYPDHIEFDNVFLCE</sequence>
<reference evidence="1" key="1">
    <citation type="submission" date="2021-06" db="EMBL/GenBank/DDBJ databases">
        <authorList>
            <person name="Kallberg Y."/>
            <person name="Tangrot J."/>
            <person name="Rosling A."/>
        </authorList>
    </citation>
    <scope>NUCLEOTIDE SEQUENCE</scope>
    <source>
        <strain evidence="1">IN212</strain>
    </source>
</reference>
<proteinExistence type="predicted"/>
<feature type="non-terminal residue" evidence="1">
    <location>
        <position position="1"/>
    </location>
</feature>
<organism evidence="1 2">
    <name type="scientific">Racocetra fulgida</name>
    <dbReference type="NCBI Taxonomy" id="60492"/>
    <lineage>
        <taxon>Eukaryota</taxon>
        <taxon>Fungi</taxon>
        <taxon>Fungi incertae sedis</taxon>
        <taxon>Mucoromycota</taxon>
        <taxon>Glomeromycotina</taxon>
        <taxon>Glomeromycetes</taxon>
        <taxon>Diversisporales</taxon>
        <taxon>Gigasporaceae</taxon>
        <taxon>Racocetra</taxon>
    </lineage>
</organism>
<keyword evidence="2" id="KW-1185">Reference proteome</keyword>
<accession>A0A9N9PER1</accession>
<evidence type="ECO:0000313" key="2">
    <source>
        <dbReference type="Proteomes" id="UP000789396"/>
    </source>
</evidence>
<dbReference type="EMBL" id="CAJVPZ010089572">
    <property type="protein sequence ID" value="CAG8814248.1"/>
    <property type="molecule type" value="Genomic_DNA"/>
</dbReference>
<dbReference type="OrthoDB" id="2342219at2759"/>
<comment type="caution">
    <text evidence="1">The sequence shown here is derived from an EMBL/GenBank/DDBJ whole genome shotgun (WGS) entry which is preliminary data.</text>
</comment>
<gene>
    <name evidence="1" type="ORF">RFULGI_LOCUS19088</name>
</gene>
<feature type="non-terminal residue" evidence="1">
    <location>
        <position position="64"/>
    </location>
</feature>